<comment type="catalytic activity">
    <reaction evidence="1">
        <text>ATP + protein L-histidine = ADP + protein N-phospho-L-histidine.</text>
        <dbReference type="EC" id="2.7.13.3"/>
    </reaction>
</comment>
<feature type="modified residue" description="4-aspartylphosphate" evidence="5">
    <location>
        <position position="225"/>
    </location>
</feature>
<evidence type="ECO:0000256" key="4">
    <source>
        <dbReference type="ARBA" id="ARBA00023012"/>
    </source>
</evidence>
<evidence type="ECO:0000256" key="2">
    <source>
        <dbReference type="ARBA" id="ARBA00012438"/>
    </source>
</evidence>
<dbReference type="Pfam" id="PF00512">
    <property type="entry name" value="HisKA"/>
    <property type="match status" value="1"/>
</dbReference>
<dbReference type="PROSITE" id="PS50110">
    <property type="entry name" value="RESPONSE_REGULATORY"/>
    <property type="match status" value="1"/>
</dbReference>
<keyword evidence="8" id="KW-1185">Reference proteome</keyword>
<dbReference type="InterPro" id="IPR036097">
    <property type="entry name" value="HisK_dim/P_sf"/>
</dbReference>
<dbReference type="SMART" id="SM00448">
    <property type="entry name" value="REC"/>
    <property type="match status" value="1"/>
</dbReference>
<accession>A0A1G9GG28</accession>
<dbReference type="CDD" id="cd00082">
    <property type="entry name" value="HisKA"/>
    <property type="match status" value="1"/>
</dbReference>
<dbReference type="SMART" id="SM00388">
    <property type="entry name" value="HisKA"/>
    <property type="match status" value="1"/>
</dbReference>
<evidence type="ECO:0000256" key="1">
    <source>
        <dbReference type="ARBA" id="ARBA00000085"/>
    </source>
</evidence>
<dbReference type="InterPro" id="IPR011006">
    <property type="entry name" value="CheY-like_superfamily"/>
</dbReference>
<dbReference type="GO" id="GO:0000155">
    <property type="term" value="F:phosphorelay sensor kinase activity"/>
    <property type="evidence" value="ECO:0007669"/>
    <property type="project" value="InterPro"/>
</dbReference>
<gene>
    <name evidence="7" type="ORF">SAMN04488026_10637</name>
</gene>
<dbReference type="InterPro" id="IPR001789">
    <property type="entry name" value="Sig_transdc_resp-reg_receiver"/>
</dbReference>
<dbReference type="Proteomes" id="UP000199382">
    <property type="component" value="Unassembled WGS sequence"/>
</dbReference>
<evidence type="ECO:0000256" key="3">
    <source>
        <dbReference type="ARBA" id="ARBA00022553"/>
    </source>
</evidence>
<dbReference type="Gene3D" id="3.40.50.2300">
    <property type="match status" value="1"/>
</dbReference>
<evidence type="ECO:0000313" key="7">
    <source>
        <dbReference type="EMBL" id="SDK99552.1"/>
    </source>
</evidence>
<feature type="domain" description="Response regulatory" evidence="6">
    <location>
        <begin position="176"/>
        <end position="292"/>
    </location>
</feature>
<keyword evidence="7" id="KW-0418">Kinase</keyword>
<keyword evidence="4" id="KW-0902">Two-component regulatory system</keyword>
<name>A0A1G9GG28_9RHOB</name>
<dbReference type="PANTHER" id="PTHR45339">
    <property type="entry name" value="HYBRID SIGNAL TRANSDUCTION HISTIDINE KINASE J"/>
    <property type="match status" value="1"/>
</dbReference>
<protein>
    <recommendedName>
        <fullName evidence="2">histidine kinase</fullName>
        <ecNumber evidence="2">2.7.13.3</ecNumber>
    </recommendedName>
</protein>
<dbReference type="OrthoDB" id="315417at2"/>
<evidence type="ECO:0000256" key="5">
    <source>
        <dbReference type="PROSITE-ProRule" id="PRU00169"/>
    </source>
</evidence>
<dbReference type="EC" id="2.7.13.3" evidence="2"/>
<dbReference type="PANTHER" id="PTHR45339:SF1">
    <property type="entry name" value="HYBRID SIGNAL TRANSDUCTION HISTIDINE KINASE J"/>
    <property type="match status" value="1"/>
</dbReference>
<evidence type="ECO:0000259" key="6">
    <source>
        <dbReference type="PROSITE" id="PS50110"/>
    </source>
</evidence>
<dbReference type="InterPro" id="IPR003661">
    <property type="entry name" value="HisK_dim/P_dom"/>
</dbReference>
<dbReference type="Pfam" id="PF00072">
    <property type="entry name" value="Response_reg"/>
    <property type="match status" value="1"/>
</dbReference>
<proteinExistence type="predicted"/>
<dbReference type="EMBL" id="FNEK01000063">
    <property type="protein sequence ID" value="SDK99552.1"/>
    <property type="molecule type" value="Genomic_DNA"/>
</dbReference>
<dbReference type="Gene3D" id="1.10.287.130">
    <property type="match status" value="1"/>
</dbReference>
<evidence type="ECO:0000313" key="8">
    <source>
        <dbReference type="Proteomes" id="UP000199382"/>
    </source>
</evidence>
<dbReference type="STRING" id="571298.SAMN04488026_10637"/>
<dbReference type="SUPFAM" id="SSF52172">
    <property type="entry name" value="CheY-like"/>
    <property type="match status" value="1"/>
</dbReference>
<keyword evidence="7" id="KW-0808">Transferase</keyword>
<organism evidence="7 8">
    <name type="scientific">Aliiruegeria lutimaris</name>
    <dbReference type="NCBI Taxonomy" id="571298"/>
    <lineage>
        <taxon>Bacteria</taxon>
        <taxon>Pseudomonadati</taxon>
        <taxon>Pseudomonadota</taxon>
        <taxon>Alphaproteobacteria</taxon>
        <taxon>Rhodobacterales</taxon>
        <taxon>Roseobacteraceae</taxon>
        <taxon>Aliiruegeria</taxon>
    </lineage>
</organism>
<dbReference type="AlphaFoldDB" id="A0A1G9GG28"/>
<keyword evidence="3 5" id="KW-0597">Phosphoprotein</keyword>
<dbReference type="SUPFAM" id="SSF47384">
    <property type="entry name" value="Homodimeric domain of signal transducing histidine kinase"/>
    <property type="match status" value="1"/>
</dbReference>
<reference evidence="7 8" key="1">
    <citation type="submission" date="2016-10" db="EMBL/GenBank/DDBJ databases">
        <authorList>
            <person name="de Groot N.N."/>
        </authorList>
    </citation>
    <scope>NUCLEOTIDE SEQUENCE [LARGE SCALE GENOMIC DNA]</scope>
    <source>
        <strain evidence="7 8">DSM 25294</strain>
    </source>
</reference>
<dbReference type="RefSeq" id="WP_093162137.1">
    <property type="nucleotide sequence ID" value="NZ_FNEK01000063.1"/>
</dbReference>
<sequence length="511" mass="57377">MTTTIQRANQEFAERLSKLRHDIRTPVGHIIGYAEMIEEDLPPELLKSFSGDLQAIQNAGQRMLALVEDHLGATKETIEEINVSEAQFQFRLQLNHVNGYAEIIFEEAVETDNEELISDLRHITAAARVALELADNIPGALLSRRCSDTPKPASIENGTVEREPALVTSQIGQGGEIIVVDDDPANRELLARRVKRMGYSAKTVASGEEALVLLETERFDLILLDYMMPGLSGLETLQKLKNSARLRTIPVIMLSASDDISKMVDCILHGAEDYIFKPFNPILLQARISACLEKVRLRQNVSRQFRLFISSPGDVIPERRVAKAVIGRLNEEFFGRAFLIPILWEEEPLLASETFQAQIHPPRETEIYVGILWSRIGSPLPESIIRPDGTRYESGTAFEFEDALEGFKDVGSPDMLIYRKQGAPTLSLQDRDMVLDRLDQIDRLNAYLDRWLIGEDGSYVGAFHNFETEDQLETMLELHLRKLVEARLSDGPAKERISGIVDEAGNTRTAD</sequence>